<accession>A0A9J5XN36</accession>
<evidence type="ECO:0000313" key="2">
    <source>
        <dbReference type="EMBL" id="KAG5588887.1"/>
    </source>
</evidence>
<proteinExistence type="predicted"/>
<reference evidence="2 3" key="1">
    <citation type="submission" date="2020-09" db="EMBL/GenBank/DDBJ databases">
        <title>De no assembly of potato wild relative species, Solanum commersonii.</title>
        <authorList>
            <person name="Cho K."/>
        </authorList>
    </citation>
    <scope>NUCLEOTIDE SEQUENCE [LARGE SCALE GENOMIC DNA]</scope>
    <source>
        <strain evidence="2">LZ3.2</strain>
        <tissue evidence="2">Leaf</tissue>
    </source>
</reference>
<dbReference type="Proteomes" id="UP000824120">
    <property type="component" value="Chromosome 8"/>
</dbReference>
<evidence type="ECO:0000256" key="1">
    <source>
        <dbReference type="SAM" id="MobiDB-lite"/>
    </source>
</evidence>
<dbReference type="PANTHER" id="PTHR34356:SF3">
    <property type="entry name" value="EXPRESSED PROTEIN"/>
    <property type="match status" value="1"/>
</dbReference>
<dbReference type="EMBL" id="JACXVP010000008">
    <property type="protein sequence ID" value="KAG5588887.1"/>
    <property type="molecule type" value="Genomic_DNA"/>
</dbReference>
<dbReference type="PANTHER" id="PTHR34356">
    <property type="entry name" value="ANTIGENIC HEAT-STABLE PROTEIN"/>
    <property type="match status" value="1"/>
</dbReference>
<feature type="compositionally biased region" description="Polar residues" evidence="1">
    <location>
        <begin position="239"/>
        <end position="248"/>
    </location>
</feature>
<name>A0A9J5XN36_SOLCO</name>
<evidence type="ECO:0000313" key="3">
    <source>
        <dbReference type="Proteomes" id="UP000824120"/>
    </source>
</evidence>
<gene>
    <name evidence="2" type="ORF">H5410_039401</name>
</gene>
<dbReference type="AlphaFoldDB" id="A0A9J5XN36"/>
<dbReference type="OrthoDB" id="784699at2759"/>
<sequence>MENGDGTNGKRIRAEDVICKLKDDGDFDRLRLKIVRRMKENAGPFYNQPDEALYFCGYVAFPDDALVIYFSHQKTPCVELRNSLRATVKESAALNRPGAENMKLRQLSDAIYQEVGDKVMSEISDDLWNTIRTGDGIQTEITETVQSVYNKLLNPQLNEAGESAFHSDLQPAQNGVESNGHLAVSDSGIDATFSADAEPSEPPGFTRLSSNQNGKSDHKESPKEVSGIPVPSDGKAKETYTQSENNCSLDPLVPDNVDVGAPPGFAIGTKEKNPDDVNDEDPEVPPGFG</sequence>
<comment type="caution">
    <text evidence="2">The sequence shown here is derived from an EMBL/GenBank/DDBJ whole genome shotgun (WGS) entry which is preliminary data.</text>
</comment>
<keyword evidence="3" id="KW-1185">Reference proteome</keyword>
<feature type="region of interest" description="Disordered" evidence="1">
    <location>
        <begin position="192"/>
        <end position="289"/>
    </location>
</feature>
<protein>
    <submittedName>
        <fullName evidence="2">Uncharacterized protein</fullName>
    </submittedName>
</protein>
<organism evidence="2 3">
    <name type="scientific">Solanum commersonii</name>
    <name type="common">Commerson's wild potato</name>
    <name type="synonym">Commerson's nightshade</name>
    <dbReference type="NCBI Taxonomy" id="4109"/>
    <lineage>
        <taxon>Eukaryota</taxon>
        <taxon>Viridiplantae</taxon>
        <taxon>Streptophyta</taxon>
        <taxon>Embryophyta</taxon>
        <taxon>Tracheophyta</taxon>
        <taxon>Spermatophyta</taxon>
        <taxon>Magnoliopsida</taxon>
        <taxon>eudicotyledons</taxon>
        <taxon>Gunneridae</taxon>
        <taxon>Pentapetalae</taxon>
        <taxon>asterids</taxon>
        <taxon>lamiids</taxon>
        <taxon>Solanales</taxon>
        <taxon>Solanaceae</taxon>
        <taxon>Solanoideae</taxon>
        <taxon>Solaneae</taxon>
        <taxon>Solanum</taxon>
    </lineage>
</organism>